<dbReference type="PANTHER" id="PTHR42928:SF3">
    <property type="entry name" value="UPF0065 PROTEIN YFLP"/>
    <property type="match status" value="1"/>
</dbReference>
<dbReference type="InterPro" id="IPR005064">
    <property type="entry name" value="BUG"/>
</dbReference>
<dbReference type="OrthoDB" id="9780943at2"/>
<dbReference type="Pfam" id="PF03401">
    <property type="entry name" value="TctC"/>
    <property type="match status" value="1"/>
</dbReference>
<sequence length="328" mass="35809">MMMKFSKVLLILGLVASLVACSSTTSTDNYPNKTIEVVAAGSPGGGLDTIARVVDEALKKADLQDQPFTIKNLGGGGGNEARAYIEKQDDNPYSLLTESNRVFVNEIVGTTDLGIEEVTPIARMMTEYLVWVVKEDSAYTDAKQILDDLKEDPSAVQFGVGTIPSNDQMNILRPAMEYGVDPTKIPVVAFKSGGDLMTQLLGGHIQVISTGLSEAIQHVEAGNARILAISSPEQLNGELADIPTWKSMGIDVSILHWRGIFGPPNMPEEAVKYWDEKLGELVKTDTWKELLEKHGWFDAYADSATFKEELEEEKEIMANLLESIGLAE</sequence>
<dbReference type="RefSeq" id="WP_136828733.1">
    <property type="nucleotide sequence ID" value="NZ_SWBM01000001.1"/>
</dbReference>
<dbReference type="PIRSF" id="PIRSF017082">
    <property type="entry name" value="YflP"/>
    <property type="match status" value="1"/>
</dbReference>
<gene>
    <name evidence="3" type="ORF">FA727_00130</name>
</gene>
<dbReference type="InterPro" id="IPR042100">
    <property type="entry name" value="Bug_dom1"/>
</dbReference>
<accession>A0A4U1D9B5</accession>
<name>A0A4U1D9B5_9BACI</name>
<dbReference type="AlphaFoldDB" id="A0A4U1D9B5"/>
<evidence type="ECO:0000256" key="1">
    <source>
        <dbReference type="ARBA" id="ARBA00006987"/>
    </source>
</evidence>
<protein>
    <submittedName>
        <fullName evidence="3">Tripartite tricarboxylate transporter substrate binding protein</fullName>
    </submittedName>
</protein>
<dbReference type="SUPFAM" id="SSF53850">
    <property type="entry name" value="Periplasmic binding protein-like II"/>
    <property type="match status" value="1"/>
</dbReference>
<proteinExistence type="inferred from homology"/>
<dbReference type="Proteomes" id="UP000307756">
    <property type="component" value="Unassembled WGS sequence"/>
</dbReference>
<dbReference type="PROSITE" id="PS51257">
    <property type="entry name" value="PROKAR_LIPOPROTEIN"/>
    <property type="match status" value="1"/>
</dbReference>
<dbReference type="CDD" id="cd07012">
    <property type="entry name" value="PBP2_Bug_TTT"/>
    <property type="match status" value="1"/>
</dbReference>
<evidence type="ECO:0000313" key="3">
    <source>
        <dbReference type="EMBL" id="TKC18016.1"/>
    </source>
</evidence>
<keyword evidence="2" id="KW-0732">Signal</keyword>
<dbReference type="Gene3D" id="3.40.190.10">
    <property type="entry name" value="Periplasmic binding protein-like II"/>
    <property type="match status" value="1"/>
</dbReference>
<evidence type="ECO:0000256" key="2">
    <source>
        <dbReference type="SAM" id="SignalP"/>
    </source>
</evidence>
<comment type="similarity">
    <text evidence="1">Belongs to the UPF0065 (bug) family.</text>
</comment>
<dbReference type="EMBL" id="SWBM01000001">
    <property type="protein sequence ID" value="TKC18016.1"/>
    <property type="molecule type" value="Genomic_DNA"/>
</dbReference>
<dbReference type="Gene3D" id="3.40.190.150">
    <property type="entry name" value="Bordetella uptake gene, domain 1"/>
    <property type="match status" value="1"/>
</dbReference>
<reference evidence="3 4" key="1">
    <citation type="journal article" date="2011" name="J. Microbiol.">
        <title>Bacillus kyonggiensis sp. nov., isolated from soil of a lettuce field.</title>
        <authorList>
            <person name="Dong K."/>
            <person name="Lee S."/>
        </authorList>
    </citation>
    <scope>NUCLEOTIDE SEQUENCE [LARGE SCALE GENOMIC DNA]</scope>
    <source>
        <strain evidence="3 4">NB22</strain>
    </source>
</reference>
<evidence type="ECO:0000313" key="4">
    <source>
        <dbReference type="Proteomes" id="UP000307756"/>
    </source>
</evidence>
<keyword evidence="4" id="KW-1185">Reference proteome</keyword>
<feature type="signal peptide" evidence="2">
    <location>
        <begin position="1"/>
        <end position="22"/>
    </location>
</feature>
<comment type="caution">
    <text evidence="3">The sequence shown here is derived from an EMBL/GenBank/DDBJ whole genome shotgun (WGS) entry which is preliminary data.</text>
</comment>
<dbReference type="PANTHER" id="PTHR42928">
    <property type="entry name" value="TRICARBOXYLATE-BINDING PROTEIN"/>
    <property type="match status" value="1"/>
</dbReference>
<organism evidence="3 4">
    <name type="scientific">Robertmurraya kyonggiensis</name>
    <dbReference type="NCBI Taxonomy" id="1037680"/>
    <lineage>
        <taxon>Bacteria</taxon>
        <taxon>Bacillati</taxon>
        <taxon>Bacillota</taxon>
        <taxon>Bacilli</taxon>
        <taxon>Bacillales</taxon>
        <taxon>Bacillaceae</taxon>
        <taxon>Robertmurraya</taxon>
    </lineage>
</organism>
<feature type="chain" id="PRO_5039061302" evidence="2">
    <location>
        <begin position="23"/>
        <end position="328"/>
    </location>
</feature>